<accession>A0ACD3QLK2</accession>
<name>A0ACD3QLK2_LARCR</name>
<dbReference type="EMBL" id="CM011691">
    <property type="protein sequence ID" value="TMS07403.1"/>
    <property type="molecule type" value="Genomic_DNA"/>
</dbReference>
<evidence type="ECO:0000313" key="1">
    <source>
        <dbReference type="EMBL" id="TMS07403.1"/>
    </source>
</evidence>
<dbReference type="Proteomes" id="UP000793456">
    <property type="component" value="Chromosome XVIII"/>
</dbReference>
<organism evidence="1 2">
    <name type="scientific">Larimichthys crocea</name>
    <name type="common">Large yellow croaker</name>
    <name type="synonym">Pseudosciaena crocea</name>
    <dbReference type="NCBI Taxonomy" id="215358"/>
    <lineage>
        <taxon>Eukaryota</taxon>
        <taxon>Metazoa</taxon>
        <taxon>Chordata</taxon>
        <taxon>Craniata</taxon>
        <taxon>Vertebrata</taxon>
        <taxon>Euteleostomi</taxon>
        <taxon>Actinopterygii</taxon>
        <taxon>Neopterygii</taxon>
        <taxon>Teleostei</taxon>
        <taxon>Neoteleostei</taxon>
        <taxon>Acanthomorphata</taxon>
        <taxon>Eupercaria</taxon>
        <taxon>Sciaenidae</taxon>
        <taxon>Larimichthys</taxon>
    </lineage>
</organism>
<comment type="caution">
    <text evidence="1">The sequence shown here is derived from an EMBL/GenBank/DDBJ whole genome shotgun (WGS) entry which is preliminary data.</text>
</comment>
<keyword evidence="2" id="KW-1185">Reference proteome</keyword>
<gene>
    <name evidence="1" type="ORF">E3U43_011496</name>
</gene>
<proteinExistence type="predicted"/>
<protein>
    <submittedName>
        <fullName evidence="1">Uncharacterized protein</fullName>
    </submittedName>
</protein>
<sequence length="84" mass="9571">MRVPRGFGTILEGLAREVLRDQPEDIPKYAANYFEVLLKQREDSGMDPAEWAAQLEDRFYNNHAFKARGSTPKNVPATEETTSK</sequence>
<evidence type="ECO:0000313" key="2">
    <source>
        <dbReference type="Proteomes" id="UP000793456"/>
    </source>
</evidence>
<reference evidence="1" key="1">
    <citation type="submission" date="2018-11" db="EMBL/GenBank/DDBJ databases">
        <title>The sequence and de novo assembly of Larimichthys crocea genome using PacBio and Hi-C technologies.</title>
        <authorList>
            <person name="Xu P."/>
            <person name="Chen B."/>
            <person name="Zhou Z."/>
            <person name="Ke Q."/>
            <person name="Wu Y."/>
            <person name="Bai H."/>
            <person name="Pu F."/>
        </authorList>
    </citation>
    <scope>NUCLEOTIDE SEQUENCE</scope>
    <source>
        <tissue evidence="1">Muscle</tissue>
    </source>
</reference>